<organism evidence="1 2">
    <name type="scientific">Symbiodinium necroappetens</name>
    <dbReference type="NCBI Taxonomy" id="1628268"/>
    <lineage>
        <taxon>Eukaryota</taxon>
        <taxon>Sar</taxon>
        <taxon>Alveolata</taxon>
        <taxon>Dinophyceae</taxon>
        <taxon>Suessiales</taxon>
        <taxon>Symbiodiniaceae</taxon>
        <taxon>Symbiodinium</taxon>
    </lineage>
</organism>
<dbReference type="AlphaFoldDB" id="A0A812XWJ5"/>
<keyword evidence="2" id="KW-1185">Reference proteome</keyword>
<dbReference type="EMBL" id="CAJNJA010040109">
    <property type="protein sequence ID" value="CAE7763169.1"/>
    <property type="molecule type" value="Genomic_DNA"/>
</dbReference>
<comment type="caution">
    <text evidence="1">The sequence shown here is derived from an EMBL/GenBank/DDBJ whole genome shotgun (WGS) entry which is preliminary data.</text>
</comment>
<evidence type="ECO:0000313" key="2">
    <source>
        <dbReference type="Proteomes" id="UP000601435"/>
    </source>
</evidence>
<proteinExistence type="predicted"/>
<reference evidence="1" key="1">
    <citation type="submission" date="2021-02" db="EMBL/GenBank/DDBJ databases">
        <authorList>
            <person name="Dougan E. K."/>
            <person name="Rhodes N."/>
            <person name="Thang M."/>
            <person name="Chan C."/>
        </authorList>
    </citation>
    <scope>NUCLEOTIDE SEQUENCE</scope>
</reference>
<feature type="non-terminal residue" evidence="1">
    <location>
        <position position="1"/>
    </location>
</feature>
<accession>A0A812XWJ5</accession>
<name>A0A812XWJ5_9DINO</name>
<dbReference type="OrthoDB" id="406965at2759"/>
<sequence>MSSSKRTHHQQDCHVSYGGRFNTHASHTISAAERAHFNLANRSDGPGNYRNCDAYTNQSVHRRIDEHFLCQSQRHSFTQDGMDFGQPGTKSYISPQEVARRTQAKINAAKESGDIYNRRFNNYLYKMAE</sequence>
<evidence type="ECO:0000313" key="1">
    <source>
        <dbReference type="EMBL" id="CAE7763169.1"/>
    </source>
</evidence>
<dbReference type="Proteomes" id="UP000601435">
    <property type="component" value="Unassembled WGS sequence"/>
</dbReference>
<gene>
    <name evidence="1" type="ORF">SNEC2469_LOCUS22218</name>
</gene>
<protein>
    <submittedName>
        <fullName evidence="1">Uncharacterized protein</fullName>
    </submittedName>
</protein>